<dbReference type="PANTHER" id="PTHR30483:SF6">
    <property type="entry name" value="PERIPLASMIC BINDING PROTEIN OF ABC TRANSPORTER FOR NATURAL AMINO ACIDS"/>
    <property type="match status" value="1"/>
</dbReference>
<dbReference type="Proteomes" id="UP000658514">
    <property type="component" value="Unassembled WGS sequence"/>
</dbReference>
<reference evidence="6 7" key="1">
    <citation type="journal article" date="2020" name="ISME J.">
        <title>Comparative genomics reveals insights into cyanobacterial evolution and habitat adaptation.</title>
        <authorList>
            <person name="Chen M.Y."/>
            <person name="Teng W.K."/>
            <person name="Zhao L."/>
            <person name="Hu C.X."/>
            <person name="Zhou Y.K."/>
            <person name="Han B.P."/>
            <person name="Song L.R."/>
            <person name="Shu W.S."/>
        </authorList>
    </citation>
    <scope>NUCLEOTIDE SEQUENCE [LARGE SCALE GENOMIC DNA]</scope>
    <source>
        <strain evidence="6 7">FACHB-288</strain>
    </source>
</reference>
<dbReference type="CDD" id="cd06268">
    <property type="entry name" value="PBP1_ABC_transporter_LIVBP-like"/>
    <property type="match status" value="1"/>
</dbReference>
<keyword evidence="4" id="KW-0472">Membrane</keyword>
<evidence type="ECO:0000256" key="3">
    <source>
        <dbReference type="SAM" id="MobiDB-lite"/>
    </source>
</evidence>
<name>A0ABR8A7H4_9CYAN</name>
<gene>
    <name evidence="6" type="ORF">H6G24_07860</name>
</gene>
<feature type="domain" description="Leucine-binding protein" evidence="5">
    <location>
        <begin position="121"/>
        <end position="456"/>
    </location>
</feature>
<protein>
    <submittedName>
        <fullName evidence="6">Amino acid ABC transporter substrate-binding protein</fullName>
    </submittedName>
</protein>
<organism evidence="6 7">
    <name type="scientific">Calothrix parietina FACHB-288</name>
    <dbReference type="NCBI Taxonomy" id="2692896"/>
    <lineage>
        <taxon>Bacteria</taxon>
        <taxon>Bacillati</taxon>
        <taxon>Cyanobacteriota</taxon>
        <taxon>Cyanophyceae</taxon>
        <taxon>Nostocales</taxon>
        <taxon>Calotrichaceae</taxon>
        <taxon>Calothrix</taxon>
    </lineage>
</organism>
<keyword evidence="4" id="KW-1133">Transmembrane helix</keyword>
<evidence type="ECO:0000313" key="7">
    <source>
        <dbReference type="Proteomes" id="UP000658514"/>
    </source>
</evidence>
<dbReference type="RefSeq" id="WP_190539535.1">
    <property type="nucleotide sequence ID" value="NZ_CAWPNO010000128.1"/>
</dbReference>
<proteinExistence type="inferred from homology"/>
<dbReference type="InterPro" id="IPR051010">
    <property type="entry name" value="BCAA_transport"/>
</dbReference>
<feature type="transmembrane region" description="Helical" evidence="4">
    <location>
        <begin position="7"/>
        <end position="28"/>
    </location>
</feature>
<sequence length="489" mass="52936">MAAKDENVRLLISLGIAGVMVAGILWLVSNFSAKTANQPKTPLRISPELNIPSSPEWMSKGEKILVTADKTAEKEAGINAFKSSDYGTAIINFQASLQKQRNDPESLIYLNNAKIGNSKALKVAVIAPIGTSLNEAQETLRGIAQAQEEVNISGGINGVPLQVEIASLNNVGQIEKIDTELVKDSSLLAVVGFGRNEELYRKNSLVRISPNSGRRSQDGQNQTQMLGDSKYVFNISPNRNIFTQALAEYIVKKQRRTNIVICRDSSSSNNQQTSNTERPNQEVVKEYSDLIAQFGGKVTSTECDLGAGNFSASNFISRATSDGAEAVLLIPRFTNINPVIDIAKENRGRLALFGSQQLYSARVLKFGQGDVKGMVVAVPWHRDANRNMSPGNSFAEKAAKLWGGEVSPRTATAYDAMQVIIAGLKEDSTRQGLQKVLSNENFSAMGATGKIQFTRSGDREGGVFLVKIEPCDPAKPCPSGTGYDFVLVQ</sequence>
<evidence type="ECO:0000256" key="1">
    <source>
        <dbReference type="ARBA" id="ARBA00010062"/>
    </source>
</evidence>
<keyword evidence="7" id="KW-1185">Reference proteome</keyword>
<accession>A0ABR8A7H4</accession>
<dbReference type="Pfam" id="PF13458">
    <property type="entry name" value="Peripla_BP_6"/>
    <property type="match status" value="1"/>
</dbReference>
<keyword evidence="4" id="KW-0812">Transmembrane</keyword>
<feature type="compositionally biased region" description="Low complexity" evidence="3">
    <location>
        <begin position="265"/>
        <end position="276"/>
    </location>
</feature>
<dbReference type="EMBL" id="JACJQH010000009">
    <property type="protein sequence ID" value="MBD2195405.1"/>
    <property type="molecule type" value="Genomic_DNA"/>
</dbReference>
<evidence type="ECO:0000259" key="5">
    <source>
        <dbReference type="Pfam" id="PF13458"/>
    </source>
</evidence>
<dbReference type="PANTHER" id="PTHR30483">
    <property type="entry name" value="LEUCINE-SPECIFIC-BINDING PROTEIN"/>
    <property type="match status" value="1"/>
</dbReference>
<evidence type="ECO:0000256" key="2">
    <source>
        <dbReference type="ARBA" id="ARBA00022729"/>
    </source>
</evidence>
<comment type="similarity">
    <text evidence="1">Belongs to the leucine-binding protein family.</text>
</comment>
<comment type="caution">
    <text evidence="6">The sequence shown here is derived from an EMBL/GenBank/DDBJ whole genome shotgun (WGS) entry which is preliminary data.</text>
</comment>
<keyword evidence="2" id="KW-0732">Signal</keyword>
<dbReference type="InterPro" id="IPR028081">
    <property type="entry name" value="Leu-bd"/>
</dbReference>
<dbReference type="Gene3D" id="3.40.50.2300">
    <property type="match status" value="2"/>
</dbReference>
<dbReference type="InterPro" id="IPR028082">
    <property type="entry name" value="Peripla_BP_I"/>
</dbReference>
<evidence type="ECO:0000313" key="6">
    <source>
        <dbReference type="EMBL" id="MBD2195405.1"/>
    </source>
</evidence>
<evidence type="ECO:0000256" key="4">
    <source>
        <dbReference type="SAM" id="Phobius"/>
    </source>
</evidence>
<feature type="region of interest" description="Disordered" evidence="3">
    <location>
        <begin position="262"/>
        <end position="282"/>
    </location>
</feature>
<dbReference type="SUPFAM" id="SSF53822">
    <property type="entry name" value="Periplasmic binding protein-like I"/>
    <property type="match status" value="1"/>
</dbReference>